<evidence type="ECO:0000256" key="1">
    <source>
        <dbReference type="SAM" id="Phobius"/>
    </source>
</evidence>
<accession>A0A150XDA9</accession>
<feature type="transmembrane region" description="Helical" evidence="1">
    <location>
        <begin position="51"/>
        <end position="70"/>
    </location>
</feature>
<feature type="transmembrane region" description="Helical" evidence="1">
    <location>
        <begin position="82"/>
        <end position="100"/>
    </location>
</feature>
<proteinExistence type="predicted"/>
<dbReference type="Proteomes" id="UP000075615">
    <property type="component" value="Unassembled WGS sequence"/>
</dbReference>
<keyword evidence="1" id="KW-1133">Transmembrane helix</keyword>
<feature type="transmembrane region" description="Helical" evidence="1">
    <location>
        <begin position="115"/>
        <end position="136"/>
    </location>
</feature>
<dbReference type="EMBL" id="LRDB01000023">
    <property type="protein sequence ID" value="KYG76681.1"/>
    <property type="molecule type" value="Genomic_DNA"/>
</dbReference>
<sequence length="150" mass="16876">MGMVLAYYIWGEANPEKTKGILFSAIDMQIIDFGQGVADKTDDVVIETQSMWYLAGLAILAALVSLFSIFQFKNRLNQMKLGALNSLLMVSYLGICFFKVNQFEELVNPQVQGNFQLGFFLPAVALVLNAVANRFIRKDEKLVKSVDRIR</sequence>
<keyword evidence="1" id="KW-0472">Membrane</keyword>
<keyword evidence="1" id="KW-0812">Transmembrane</keyword>
<dbReference type="AlphaFoldDB" id="A0A150XDA9"/>
<protein>
    <recommendedName>
        <fullName evidence="4">DUF4293 domain-containing protein</fullName>
    </recommendedName>
</protein>
<gene>
    <name evidence="2" type="ORF">AWN68_06550</name>
</gene>
<evidence type="ECO:0008006" key="4">
    <source>
        <dbReference type="Google" id="ProtNLM"/>
    </source>
</evidence>
<dbReference type="Pfam" id="PF14126">
    <property type="entry name" value="DUF4293"/>
    <property type="match status" value="1"/>
</dbReference>
<reference evidence="2 3" key="1">
    <citation type="submission" date="2016-01" db="EMBL/GenBank/DDBJ databases">
        <title>Genome sequencing of Roseivirga echinicomitans KMM 6058.</title>
        <authorList>
            <person name="Selvaratnam C."/>
            <person name="Thevarajoo S."/>
            <person name="Goh K.M."/>
            <person name="Ee R."/>
            <person name="Chan K.-G."/>
            <person name="Chong C.S."/>
        </authorList>
    </citation>
    <scope>NUCLEOTIDE SEQUENCE [LARGE SCALE GENOMIC DNA]</scope>
    <source>
        <strain evidence="2 3">KMM 6058</strain>
    </source>
</reference>
<comment type="caution">
    <text evidence="2">The sequence shown here is derived from an EMBL/GenBank/DDBJ whole genome shotgun (WGS) entry which is preliminary data.</text>
</comment>
<evidence type="ECO:0000313" key="2">
    <source>
        <dbReference type="EMBL" id="KYG76681.1"/>
    </source>
</evidence>
<organism evidence="2 3">
    <name type="scientific">Roseivirga echinicomitans</name>
    <dbReference type="NCBI Taxonomy" id="296218"/>
    <lineage>
        <taxon>Bacteria</taxon>
        <taxon>Pseudomonadati</taxon>
        <taxon>Bacteroidota</taxon>
        <taxon>Cytophagia</taxon>
        <taxon>Cytophagales</taxon>
        <taxon>Roseivirgaceae</taxon>
        <taxon>Roseivirga</taxon>
    </lineage>
</organism>
<keyword evidence="3" id="KW-1185">Reference proteome</keyword>
<name>A0A150XDA9_9BACT</name>
<evidence type="ECO:0000313" key="3">
    <source>
        <dbReference type="Proteomes" id="UP000075615"/>
    </source>
</evidence>
<dbReference type="InterPro" id="IPR025635">
    <property type="entry name" value="DUF4293"/>
</dbReference>
<dbReference type="STRING" id="296218.AWN68_06550"/>